<dbReference type="InterPro" id="IPR003749">
    <property type="entry name" value="ThiS/MoaD-like"/>
</dbReference>
<dbReference type="Pfam" id="PF02597">
    <property type="entry name" value="ThiS"/>
    <property type="match status" value="1"/>
</dbReference>
<dbReference type="EMBL" id="CP032096">
    <property type="protein sequence ID" value="QBZ82112.1"/>
    <property type="molecule type" value="Genomic_DNA"/>
</dbReference>
<sequence>MTTITVQINDEIKAIPASLSLTDLLIHLGYQEHNFAVAINEAFVPRSQYKNTCVQADDRIEIVAPMQGG</sequence>
<gene>
    <name evidence="1" type="ORF">GHNINEIG_00136</name>
</gene>
<dbReference type="InterPro" id="IPR012675">
    <property type="entry name" value="Beta-grasp_dom_sf"/>
</dbReference>
<name>A0A4P7NYX2_9GAMM</name>
<accession>A0A4P7NYX2</accession>
<dbReference type="RefSeq" id="WP_135794870.1">
    <property type="nucleotide sequence ID" value="NZ_CP032096.1"/>
</dbReference>
<dbReference type="Proteomes" id="UP000296201">
    <property type="component" value="Chromosome"/>
</dbReference>
<dbReference type="InterPro" id="IPR010035">
    <property type="entry name" value="Thi_S"/>
</dbReference>
<keyword evidence="2" id="KW-1185">Reference proteome</keyword>
<dbReference type="InterPro" id="IPR016155">
    <property type="entry name" value="Mopterin_synth/thiamin_S_b"/>
</dbReference>
<dbReference type="PANTHER" id="PTHR34472:SF1">
    <property type="entry name" value="SULFUR CARRIER PROTEIN THIS"/>
    <property type="match status" value="1"/>
</dbReference>
<dbReference type="AlphaFoldDB" id="A0A4P7NYX2"/>
<proteinExistence type="predicted"/>
<reference evidence="1 2" key="1">
    <citation type="submission" date="2018-08" db="EMBL/GenBank/DDBJ databases">
        <title>Horizontal acquisition of hydrogen conversion ability and other habitat adaptations in Hydrogenovibrio crunogenus strains.</title>
        <authorList>
            <person name="Gonnella G."/>
            <person name="Adam N."/>
            <person name="Perner M."/>
        </authorList>
    </citation>
    <scope>NUCLEOTIDE SEQUENCE [LARGE SCALE GENOMIC DNA]</scope>
    <source>
        <strain evidence="1 2">SP-41</strain>
    </source>
</reference>
<evidence type="ECO:0000313" key="1">
    <source>
        <dbReference type="EMBL" id="QBZ82112.1"/>
    </source>
</evidence>
<dbReference type="SUPFAM" id="SSF54285">
    <property type="entry name" value="MoaD/ThiS"/>
    <property type="match status" value="1"/>
</dbReference>
<organism evidence="1 2">
    <name type="scientific">Hydrogenovibrio crunogenus</name>
    <dbReference type="NCBI Taxonomy" id="39765"/>
    <lineage>
        <taxon>Bacteria</taxon>
        <taxon>Pseudomonadati</taxon>
        <taxon>Pseudomonadota</taxon>
        <taxon>Gammaproteobacteria</taxon>
        <taxon>Thiotrichales</taxon>
        <taxon>Piscirickettsiaceae</taxon>
        <taxon>Hydrogenovibrio</taxon>
    </lineage>
</organism>
<dbReference type="OrthoDB" id="9800283at2"/>
<dbReference type="Gene3D" id="3.10.20.30">
    <property type="match status" value="1"/>
</dbReference>
<evidence type="ECO:0000313" key="2">
    <source>
        <dbReference type="Proteomes" id="UP000296201"/>
    </source>
</evidence>
<dbReference type="PANTHER" id="PTHR34472">
    <property type="entry name" value="SULFUR CARRIER PROTEIN THIS"/>
    <property type="match status" value="1"/>
</dbReference>
<protein>
    <submittedName>
        <fullName evidence="1">Thiamine biosynthesis protein ThiS</fullName>
    </submittedName>
</protein>
<dbReference type="CDD" id="cd00565">
    <property type="entry name" value="Ubl_ThiS"/>
    <property type="match status" value="1"/>
</dbReference>
<dbReference type="NCBIfam" id="TIGR01683">
    <property type="entry name" value="thiS"/>
    <property type="match status" value="1"/>
</dbReference>